<comment type="caution">
    <text evidence="8">The sequence shown here is derived from an EMBL/GenBank/DDBJ whole genome shotgun (WGS) entry which is preliminary data.</text>
</comment>
<keyword evidence="5 7" id="KW-1133">Transmembrane helix</keyword>
<dbReference type="NCBIfam" id="NF006518">
    <property type="entry name" value="PRK08965.1-2"/>
    <property type="match status" value="1"/>
</dbReference>
<accession>A0A011PF07</accession>
<dbReference type="EMBL" id="JFAX01000032">
    <property type="protein sequence ID" value="EXI64864.1"/>
    <property type="molecule type" value="Genomic_DNA"/>
</dbReference>
<dbReference type="Pfam" id="PF01899">
    <property type="entry name" value="MNHE"/>
    <property type="match status" value="1"/>
</dbReference>
<evidence type="ECO:0000256" key="4">
    <source>
        <dbReference type="ARBA" id="ARBA00022692"/>
    </source>
</evidence>
<organism evidence="8 9">
    <name type="scientific">Candidatus Accumulibacter adjunctus</name>
    <dbReference type="NCBI Taxonomy" id="1454001"/>
    <lineage>
        <taxon>Bacteria</taxon>
        <taxon>Pseudomonadati</taxon>
        <taxon>Pseudomonadota</taxon>
        <taxon>Betaproteobacteria</taxon>
        <taxon>Candidatus Accumulibacter</taxon>
    </lineage>
</organism>
<comment type="similarity">
    <text evidence="2">Belongs to the CPA3 antiporters (TC 2.A.63) subunit E family.</text>
</comment>
<gene>
    <name evidence="8" type="primary">mnhE1</name>
    <name evidence="8" type="ORF">AW08_03612</name>
</gene>
<evidence type="ECO:0000256" key="3">
    <source>
        <dbReference type="ARBA" id="ARBA00022475"/>
    </source>
</evidence>
<dbReference type="PATRIC" id="fig|1454001.3.peg.3650"/>
<dbReference type="Proteomes" id="UP000020218">
    <property type="component" value="Unassembled WGS sequence"/>
</dbReference>
<dbReference type="AlphaFoldDB" id="A0A011PF07"/>
<reference evidence="8" key="1">
    <citation type="submission" date="2014-02" db="EMBL/GenBank/DDBJ databases">
        <title>Expanding our view of genomic diversity in Candidatus Accumulibacter clades.</title>
        <authorList>
            <person name="Skennerton C.T."/>
            <person name="Barr J.J."/>
            <person name="Slater F.R."/>
            <person name="Bond P.L."/>
            <person name="Tyson G.W."/>
        </authorList>
    </citation>
    <scope>NUCLEOTIDE SEQUENCE [LARGE SCALE GENOMIC DNA]</scope>
</reference>
<evidence type="ECO:0000313" key="9">
    <source>
        <dbReference type="Proteomes" id="UP000020218"/>
    </source>
</evidence>
<dbReference type="GO" id="GO:0008324">
    <property type="term" value="F:monoatomic cation transmembrane transporter activity"/>
    <property type="evidence" value="ECO:0007669"/>
    <property type="project" value="InterPro"/>
</dbReference>
<keyword evidence="4 7" id="KW-0812">Transmembrane</keyword>
<dbReference type="PIRSF" id="PIRSF019239">
    <property type="entry name" value="MrpE"/>
    <property type="match status" value="1"/>
</dbReference>
<keyword evidence="6 7" id="KW-0472">Membrane</keyword>
<sequence>MRRRLLPRPLLSLSVFVVWALITNAASLALLALGALLALVIPRLTAPFWPQPPRLVRPLAALRFLAVFAFDIVTANWRVARQVVGPLHRLSPAFVEVPLELRDPFVATLLASVVSLTPGTVAIDVDRRDWILLVHALDAPDPRALIDEIKERYEQPLREIFAC</sequence>
<name>A0A011PF07_9PROT</name>
<evidence type="ECO:0000313" key="8">
    <source>
        <dbReference type="EMBL" id="EXI64864.1"/>
    </source>
</evidence>
<dbReference type="STRING" id="1454001.AW08_03612"/>
<comment type="subcellular location">
    <subcellularLocation>
        <location evidence="1">Cell membrane</location>
        <topology evidence="1">Multi-pass membrane protein</topology>
    </subcellularLocation>
</comment>
<keyword evidence="3" id="KW-1003">Cell membrane</keyword>
<dbReference type="GO" id="GO:0005886">
    <property type="term" value="C:plasma membrane"/>
    <property type="evidence" value="ECO:0007669"/>
    <property type="project" value="UniProtKB-SubCell"/>
</dbReference>
<evidence type="ECO:0000256" key="7">
    <source>
        <dbReference type="SAM" id="Phobius"/>
    </source>
</evidence>
<evidence type="ECO:0000256" key="1">
    <source>
        <dbReference type="ARBA" id="ARBA00004651"/>
    </source>
</evidence>
<keyword evidence="9" id="KW-1185">Reference proteome</keyword>
<evidence type="ECO:0000256" key="6">
    <source>
        <dbReference type="ARBA" id="ARBA00023136"/>
    </source>
</evidence>
<protein>
    <submittedName>
        <fullName evidence="8">Mrp complex subunit E1</fullName>
    </submittedName>
</protein>
<dbReference type="PANTHER" id="PTHR34584:SF1">
    <property type="entry name" value="NA(+)_H(+) ANTIPORTER SUBUNIT E1"/>
    <property type="match status" value="1"/>
</dbReference>
<evidence type="ECO:0000256" key="2">
    <source>
        <dbReference type="ARBA" id="ARBA00006228"/>
    </source>
</evidence>
<feature type="transmembrane region" description="Helical" evidence="7">
    <location>
        <begin position="12"/>
        <end position="41"/>
    </location>
</feature>
<proteinExistence type="inferred from homology"/>
<dbReference type="InterPro" id="IPR002758">
    <property type="entry name" value="Cation_antiport_E"/>
</dbReference>
<evidence type="ECO:0000256" key="5">
    <source>
        <dbReference type="ARBA" id="ARBA00022989"/>
    </source>
</evidence>
<dbReference type="PANTHER" id="PTHR34584">
    <property type="entry name" value="NA(+)/H(+) ANTIPORTER SUBUNIT E1"/>
    <property type="match status" value="1"/>
</dbReference>